<gene>
    <name evidence="2" type="ORF">D2L64_17050</name>
</gene>
<dbReference type="RefSeq" id="WP_119577695.1">
    <property type="nucleotide sequence ID" value="NZ_QXEC01000015.1"/>
</dbReference>
<dbReference type="EMBL" id="QXEC01000015">
    <property type="protein sequence ID" value="RIV37260.1"/>
    <property type="molecule type" value="Genomic_DNA"/>
</dbReference>
<dbReference type="Proteomes" id="UP000283832">
    <property type="component" value="Unassembled WGS sequence"/>
</dbReference>
<comment type="caution">
    <text evidence="2">The sequence shown here is derived from an EMBL/GenBank/DDBJ whole genome shotgun (WGS) entry which is preliminary data.</text>
</comment>
<feature type="region of interest" description="Disordered" evidence="1">
    <location>
        <begin position="123"/>
        <end position="172"/>
    </location>
</feature>
<reference evidence="2 3" key="1">
    <citation type="submission" date="2018-08" db="EMBL/GenBank/DDBJ databases">
        <title>Jishengella sp. nov., isolated from a root of Azadirachta indica A. Juss. var. siamensis Valenton.</title>
        <authorList>
            <person name="Kuncharoen N."/>
            <person name="Tanasupawat S."/>
            <person name="Kudo T."/>
            <person name="Ohkuma M."/>
        </authorList>
    </citation>
    <scope>NUCLEOTIDE SEQUENCE [LARGE SCALE GENOMIC DNA]</scope>
    <source>
        <strain evidence="2 3">AZ1-13</strain>
    </source>
</reference>
<protein>
    <submittedName>
        <fullName evidence="2">Uncharacterized protein</fullName>
    </submittedName>
</protein>
<dbReference type="OrthoDB" id="3388115at2"/>
<evidence type="ECO:0000313" key="2">
    <source>
        <dbReference type="EMBL" id="RIV37260.1"/>
    </source>
</evidence>
<sequence>MRGDLDETLARMRRREEALRRRSGEPAGTTGDEPGPPAPAAGGDQTDGRAAGTGWAGGEPAHEAAPRHVLADVAEALQAAVAAHPGSAVTARIDHDGQAYDLRVAWVGSEVVVTGQPVTSPPAWPLSTNTVPGWSAGPDGLNPDPAARLAELIRRDPSLLAGEQPTGRPDGG</sequence>
<accession>A0A418MST0</accession>
<feature type="region of interest" description="Disordered" evidence="1">
    <location>
        <begin position="1"/>
        <end position="67"/>
    </location>
</feature>
<evidence type="ECO:0000313" key="3">
    <source>
        <dbReference type="Proteomes" id="UP000283832"/>
    </source>
</evidence>
<keyword evidence="3" id="KW-1185">Reference proteome</keyword>
<name>A0A418MST0_9ACTN</name>
<evidence type="ECO:0000256" key="1">
    <source>
        <dbReference type="SAM" id="MobiDB-lite"/>
    </source>
</evidence>
<organism evidence="2 3">
    <name type="scientific">Micromonospora radicis</name>
    <dbReference type="NCBI Taxonomy" id="1894971"/>
    <lineage>
        <taxon>Bacteria</taxon>
        <taxon>Bacillati</taxon>
        <taxon>Actinomycetota</taxon>
        <taxon>Actinomycetes</taxon>
        <taxon>Micromonosporales</taxon>
        <taxon>Micromonosporaceae</taxon>
        <taxon>Micromonospora</taxon>
    </lineage>
</organism>
<proteinExistence type="predicted"/>
<feature type="compositionally biased region" description="Basic and acidic residues" evidence="1">
    <location>
        <begin position="1"/>
        <end position="24"/>
    </location>
</feature>
<dbReference type="AlphaFoldDB" id="A0A418MST0"/>